<dbReference type="EMBL" id="CP002644">
    <property type="protein sequence ID" value="AER20112.1"/>
    <property type="molecule type" value="Genomic_DNA"/>
</dbReference>
<reference evidence="1 2" key="1">
    <citation type="journal article" date="2011" name="BMC Genomics">
        <title>Comparative Genomic Analysis of Streptococcus suis reveals significant genomic diversity among different serotypes.</title>
        <authorList>
            <person name="Zhang A."/>
            <person name="Yang M."/>
            <person name="Hu P."/>
            <person name="Wu J."/>
            <person name="Chen B."/>
            <person name="Hua Y."/>
            <person name="Yu J."/>
            <person name="Chen H."/>
            <person name="Xiao J."/>
            <person name="Jin M."/>
        </authorList>
    </citation>
    <scope>NUCLEOTIDE SEQUENCE [LARGE SCALE GENOMIC DNA]</scope>
    <source>
        <strain evidence="1">D12</strain>
    </source>
</reference>
<organism evidence="1 2">
    <name type="scientific">Streptococcus suis D12</name>
    <dbReference type="NCBI Taxonomy" id="1004952"/>
    <lineage>
        <taxon>Bacteria</taxon>
        <taxon>Bacillati</taxon>
        <taxon>Bacillota</taxon>
        <taxon>Bacilli</taxon>
        <taxon>Lactobacillales</taxon>
        <taxon>Streptococcaceae</taxon>
        <taxon>Streptococcus</taxon>
    </lineage>
</organism>
<evidence type="ECO:0000313" key="2">
    <source>
        <dbReference type="Proteomes" id="UP000008845"/>
    </source>
</evidence>
<accession>G7SIE4</accession>
<dbReference type="KEGG" id="ssk:SSUD12_1844"/>
<proteinExistence type="predicted"/>
<dbReference type="AlphaFoldDB" id="G7SIE4"/>
<evidence type="ECO:0000313" key="1">
    <source>
        <dbReference type="EMBL" id="AER20112.1"/>
    </source>
</evidence>
<gene>
    <name evidence="1" type="ORF">SSUD12_1844</name>
</gene>
<protein>
    <submittedName>
        <fullName evidence="1">Uncharacterized protein</fullName>
    </submittedName>
</protein>
<name>G7SIE4_STRSU</name>
<sequence length="34" mass="3715">MEIAPLCNSANLVTQTALKLFEPVKLPTEVGEEE</sequence>
<dbReference type="HOGENOM" id="CLU_3376424_0_0_9"/>
<dbReference type="Proteomes" id="UP000008845">
    <property type="component" value="Chromosome"/>
</dbReference>